<comment type="subcellular location">
    <subcellularLocation>
        <location evidence="1">Membrane</location>
    </subcellularLocation>
</comment>
<evidence type="ECO:0000259" key="8">
    <source>
        <dbReference type="PROSITE" id="PS50835"/>
    </source>
</evidence>
<feature type="domain" description="DOMON" evidence="9">
    <location>
        <begin position="235"/>
        <end position="353"/>
    </location>
</feature>
<evidence type="ECO:0000259" key="10">
    <source>
        <dbReference type="PROSITE" id="PS50939"/>
    </source>
</evidence>
<dbReference type="PROSITE" id="PS50836">
    <property type="entry name" value="DOMON"/>
    <property type="match status" value="7"/>
</dbReference>
<evidence type="ECO:0000256" key="4">
    <source>
        <dbReference type="ARBA" id="ARBA00022982"/>
    </source>
</evidence>
<dbReference type="PROSITE" id="PS50835">
    <property type="entry name" value="IG_LIKE"/>
    <property type="match status" value="2"/>
</dbReference>
<evidence type="ECO:0000256" key="7">
    <source>
        <dbReference type="SAM" id="Phobius"/>
    </source>
</evidence>
<dbReference type="SMART" id="SM00665">
    <property type="entry name" value="B561"/>
    <property type="match status" value="1"/>
</dbReference>
<keyword evidence="5 7" id="KW-1133">Transmembrane helix</keyword>
<accession>A0A210Q5A9</accession>
<dbReference type="Pfam" id="PF03351">
    <property type="entry name" value="DOMON"/>
    <property type="match status" value="7"/>
</dbReference>
<feature type="domain" description="DOMON" evidence="9">
    <location>
        <begin position="1155"/>
        <end position="1281"/>
    </location>
</feature>
<dbReference type="EMBL" id="NEDP02004983">
    <property type="protein sequence ID" value="OWF43905.1"/>
    <property type="molecule type" value="Genomic_DNA"/>
</dbReference>
<feature type="domain" description="DOMON" evidence="9">
    <location>
        <begin position="790"/>
        <end position="908"/>
    </location>
</feature>
<sequence>MRSANIFWEDEPSCFRFYPIGCRRISPDPYCGTTEKMCFEKCDSEVCQFRVTWNKIGAYVEFEVVHDVSHLRQNVWIAIGFSTDKYMARTSVVMCKDHNTFTSVELGYNPGHFYETITNVPDTLKNTKVSVVDGIFTCRFQRLIKVKHQHVALLSDELYMLVGQGDVDLIIGNPHMHIKNPVCSDKKLDFIRGNDVITTTPIPDVTLQPAPFVPDPRCGVTKGCFHSCDGSGDLCSFQVTWQEAGDYIDFTMSQNISAVDNAWIALGISDDTNMKNTSVIMCKDVNGNISVELGYNPGYAYTTVATNTRNLVLTSGSNIDGIFTCNFQRRKTITDFNNTFTLTAKRFLIVANGLLATGIPVKHTNEPTVSPGKQDFIHIVPETTTVNPGEITTQPGPIIPDVDCGVTKGCFSSCDDTRKCMFQVTWQEAGDYIEFTMSQNISAVDNTWIALGISDDTNMKNTSVILCKEMSGSISVELGYNPGYAYSTVATNTRDLIHTSGSHEDGIFTCSFQRRKTITDFNNTFTLTAKHFLVVANGLLSSGIPVKHTNEPTVSPGKQDFIHIVPETTTVNPGEITTQPGPIIPDVDCGVTKGCFSSCDDTRKCMFQVTWQEAGDYIEFTMSQNISAVDNTWIALGISDDTNMKNTSVILCKEMSGSISGELGYNPGYAYSTVATNTSDLIHTSGSHEDGIFTCSFQRRKTITDFNNTFTLTAKRFLIVANGLLSSGIPVKHTNEPRVSPVKQDFIHIVPEITTVNPGVITTQPGPIIPDVDCGVTKGCFFSCVSREDCMFQVTWQEAGDYIDFTMSQNISAVDNAWIALGISDDTNMKNTSVIMCKSMNGSISVELGYNPGYAYTTVATNTSDLIHTSGSNIDGIFTCSFQRRKTITDFNNTFTLTAKRFLIVTNGLLASGNPVKHTNEPTVSSEKQDFINVVPETTTPGPYNPDVGCGVTKGCFFSCVSREDCMFQVTWQEAGDYIDFTMSQNISAVDNVWIALGISDDSNMKNTSVIMCKDVNGNISVELGYNPGYAYTTVETNTSDLIFTSGSHIDGVFMCNFQRRKTITDFNNTFALTNKHYLIVGNGPLSLSSGIPTKHQSDPTVSPNKEDFIHFVPDTTPTNPGELTTQSGSSIVKDPECGKSKGCFSDCDNQGQSCTCLVTWQNEVKAKTIQFEIASIVSPSMDDWIAIGLSPKAKMAKSSVMMCVLENGVVTTELGYNTKDRIYVPLTNKTEYLSHMSGSIDGSVMRCTFQRASTVSNPLNTDSAKIFDLEDEWYLLFAHGLAPSGVPERHKDKPKISKSKVNFLKTGDVGLGKQTSGLVKLHGFLMIVAWIILSTSGMLIARYFKPIFHQKVKGKHLWFQFHRTCMCTVVVLTLTALIAILVEVGGISKISVPDDIAYVKLHPLLGLIIVLLMLLNPAMAFFRCDHDSAHRPIFNWLHWGVAFVVQFISGFNISFGFHLNKVNMPVNDALFVMYMYTGTFVSMYIVFEITKCVMKRNAARLSNETDEFAANISLTDEEEAGTPNFTCFKIIFGVHIVAMLSYGTTLIVYLLDG</sequence>
<dbReference type="SMART" id="SM00664">
    <property type="entry name" value="DoH"/>
    <property type="match status" value="7"/>
</dbReference>
<keyword evidence="12" id="KW-1185">Reference proteome</keyword>
<evidence type="ECO:0000313" key="12">
    <source>
        <dbReference type="Proteomes" id="UP000242188"/>
    </source>
</evidence>
<proteinExistence type="predicted"/>
<evidence type="ECO:0000313" key="11">
    <source>
        <dbReference type="EMBL" id="OWF43905.1"/>
    </source>
</evidence>
<gene>
    <name evidence="11" type="ORF">KP79_PYT06646</name>
</gene>
<feature type="transmembrane region" description="Helical" evidence="7">
    <location>
        <begin position="1437"/>
        <end position="1458"/>
    </location>
</feature>
<feature type="domain" description="DOMON" evidence="9">
    <location>
        <begin position="47"/>
        <end position="165"/>
    </location>
</feature>
<feature type="domain" description="DOMON" evidence="9">
    <location>
        <begin position="966"/>
        <end position="1084"/>
    </location>
</feature>
<dbReference type="PROSITE" id="PS50939">
    <property type="entry name" value="CYTOCHROME_B561"/>
    <property type="match status" value="1"/>
</dbReference>
<dbReference type="CDD" id="cd08760">
    <property type="entry name" value="Cyt_b561_FRRS1_like"/>
    <property type="match status" value="1"/>
</dbReference>
<feature type="domain" description="Ig-like" evidence="8">
    <location>
        <begin position="566"/>
        <end position="711"/>
    </location>
</feature>
<feature type="transmembrane region" description="Helical" evidence="7">
    <location>
        <begin position="1470"/>
        <end position="1488"/>
    </location>
</feature>
<feature type="transmembrane region" description="Helical" evidence="7">
    <location>
        <begin position="1531"/>
        <end position="1552"/>
    </location>
</feature>
<dbReference type="InterPro" id="IPR007110">
    <property type="entry name" value="Ig-like_dom"/>
</dbReference>
<evidence type="ECO:0000256" key="6">
    <source>
        <dbReference type="ARBA" id="ARBA00023136"/>
    </source>
</evidence>
<dbReference type="CDD" id="cd09628">
    <property type="entry name" value="DOMON_SDR_2_like"/>
    <property type="match status" value="5"/>
</dbReference>
<comment type="caution">
    <text evidence="11">The sequence shown here is derived from an EMBL/GenBank/DDBJ whole genome shotgun (WGS) entry which is preliminary data.</text>
</comment>
<evidence type="ECO:0000259" key="9">
    <source>
        <dbReference type="PROSITE" id="PS50836"/>
    </source>
</evidence>
<dbReference type="GO" id="GO:0099072">
    <property type="term" value="P:regulation of postsynaptic membrane neurotransmitter receptor levels"/>
    <property type="evidence" value="ECO:0007669"/>
    <property type="project" value="TreeGrafter"/>
</dbReference>
<evidence type="ECO:0000256" key="5">
    <source>
        <dbReference type="ARBA" id="ARBA00022989"/>
    </source>
</evidence>
<dbReference type="InterPro" id="IPR006593">
    <property type="entry name" value="Cyt_b561/ferric_Rdtase_TM"/>
</dbReference>
<dbReference type="Gene3D" id="1.20.120.1770">
    <property type="match status" value="1"/>
</dbReference>
<keyword evidence="4" id="KW-0249">Electron transport</keyword>
<dbReference type="Proteomes" id="UP000242188">
    <property type="component" value="Unassembled WGS sequence"/>
</dbReference>
<feature type="domain" description="Ig-like" evidence="8">
    <location>
        <begin position="751"/>
        <end position="849"/>
    </location>
</feature>
<reference evidence="11 12" key="1">
    <citation type="journal article" date="2017" name="Nat. Ecol. Evol.">
        <title>Scallop genome provides insights into evolution of bilaterian karyotype and development.</title>
        <authorList>
            <person name="Wang S."/>
            <person name="Zhang J."/>
            <person name="Jiao W."/>
            <person name="Li J."/>
            <person name="Xun X."/>
            <person name="Sun Y."/>
            <person name="Guo X."/>
            <person name="Huan P."/>
            <person name="Dong B."/>
            <person name="Zhang L."/>
            <person name="Hu X."/>
            <person name="Sun X."/>
            <person name="Wang J."/>
            <person name="Zhao C."/>
            <person name="Wang Y."/>
            <person name="Wang D."/>
            <person name="Huang X."/>
            <person name="Wang R."/>
            <person name="Lv J."/>
            <person name="Li Y."/>
            <person name="Zhang Z."/>
            <person name="Liu B."/>
            <person name="Lu W."/>
            <person name="Hui Y."/>
            <person name="Liang J."/>
            <person name="Zhou Z."/>
            <person name="Hou R."/>
            <person name="Li X."/>
            <person name="Liu Y."/>
            <person name="Li H."/>
            <person name="Ning X."/>
            <person name="Lin Y."/>
            <person name="Zhao L."/>
            <person name="Xing Q."/>
            <person name="Dou J."/>
            <person name="Li Y."/>
            <person name="Mao J."/>
            <person name="Guo H."/>
            <person name="Dou H."/>
            <person name="Li T."/>
            <person name="Mu C."/>
            <person name="Jiang W."/>
            <person name="Fu Q."/>
            <person name="Fu X."/>
            <person name="Miao Y."/>
            <person name="Liu J."/>
            <person name="Yu Q."/>
            <person name="Li R."/>
            <person name="Liao H."/>
            <person name="Li X."/>
            <person name="Kong Y."/>
            <person name="Jiang Z."/>
            <person name="Chourrout D."/>
            <person name="Li R."/>
            <person name="Bao Z."/>
        </authorList>
    </citation>
    <scope>NUCLEOTIDE SEQUENCE [LARGE SCALE GENOMIC DNA]</scope>
    <source>
        <strain evidence="11 12">PY_sf001</strain>
    </source>
</reference>
<evidence type="ECO:0000256" key="3">
    <source>
        <dbReference type="ARBA" id="ARBA00022692"/>
    </source>
</evidence>
<keyword evidence="2" id="KW-0813">Transport</keyword>
<dbReference type="STRING" id="6573.A0A210Q5A9"/>
<dbReference type="OrthoDB" id="2419613at2759"/>
<organism evidence="11 12">
    <name type="scientific">Mizuhopecten yessoensis</name>
    <name type="common">Japanese scallop</name>
    <name type="synonym">Patinopecten yessoensis</name>
    <dbReference type="NCBI Taxonomy" id="6573"/>
    <lineage>
        <taxon>Eukaryota</taxon>
        <taxon>Metazoa</taxon>
        <taxon>Spiralia</taxon>
        <taxon>Lophotrochozoa</taxon>
        <taxon>Mollusca</taxon>
        <taxon>Bivalvia</taxon>
        <taxon>Autobranchia</taxon>
        <taxon>Pteriomorphia</taxon>
        <taxon>Pectinida</taxon>
        <taxon>Pectinoidea</taxon>
        <taxon>Pectinidae</taxon>
        <taxon>Mizuhopecten</taxon>
    </lineage>
</organism>
<feature type="domain" description="DOMON" evidence="9">
    <location>
        <begin position="420"/>
        <end position="538"/>
    </location>
</feature>
<keyword evidence="3 7" id="KW-0812">Transmembrane</keyword>
<feature type="domain" description="DOMON" evidence="9">
    <location>
        <begin position="605"/>
        <end position="723"/>
    </location>
</feature>
<keyword evidence="6 7" id="KW-0472">Membrane</keyword>
<name>A0A210Q5A9_MIZYE</name>
<feature type="transmembrane region" description="Helical" evidence="7">
    <location>
        <begin position="1324"/>
        <end position="1345"/>
    </location>
</feature>
<dbReference type="InterPro" id="IPR042789">
    <property type="entry name" value="FRRS1L"/>
</dbReference>
<dbReference type="GO" id="GO:0016020">
    <property type="term" value="C:membrane"/>
    <property type="evidence" value="ECO:0007669"/>
    <property type="project" value="UniProtKB-SubCell"/>
</dbReference>
<evidence type="ECO:0000256" key="2">
    <source>
        <dbReference type="ARBA" id="ARBA00022448"/>
    </source>
</evidence>
<feature type="domain" description="Cytochrome b561" evidence="10">
    <location>
        <begin position="1286"/>
        <end position="1497"/>
    </location>
</feature>
<protein>
    <submittedName>
        <fullName evidence="11">Ferric-chelate reductase 1</fullName>
    </submittedName>
</protein>
<feature type="transmembrane region" description="Helical" evidence="7">
    <location>
        <begin position="1405"/>
        <end position="1425"/>
    </location>
</feature>
<dbReference type="InterPro" id="IPR005018">
    <property type="entry name" value="DOMON_domain"/>
</dbReference>
<feature type="transmembrane region" description="Helical" evidence="7">
    <location>
        <begin position="1366"/>
        <end position="1385"/>
    </location>
</feature>
<dbReference type="GO" id="GO:1900449">
    <property type="term" value="P:regulation of glutamate receptor signaling pathway"/>
    <property type="evidence" value="ECO:0007669"/>
    <property type="project" value="InterPro"/>
</dbReference>
<dbReference type="PANTHER" id="PTHR46902:SF1">
    <property type="entry name" value="DOMON DOMAIN-CONTAINING PROTEIN FRRS1L"/>
    <property type="match status" value="1"/>
</dbReference>
<evidence type="ECO:0000256" key="1">
    <source>
        <dbReference type="ARBA" id="ARBA00004370"/>
    </source>
</evidence>
<dbReference type="PANTHER" id="PTHR46902">
    <property type="entry name" value="DOMON DOMAIN-CONTAINING PROTEIN FRRS1L"/>
    <property type="match status" value="1"/>
</dbReference>